<accession>A0AAI8YVT4</accession>
<protein>
    <submittedName>
        <fullName evidence="1">Uncharacterized protein</fullName>
    </submittedName>
</protein>
<dbReference type="EMBL" id="CAVMBE010000013">
    <property type="protein sequence ID" value="CAK3928317.1"/>
    <property type="molecule type" value="Genomic_DNA"/>
</dbReference>
<comment type="caution">
    <text evidence="1">The sequence shown here is derived from an EMBL/GenBank/DDBJ whole genome shotgun (WGS) entry which is preliminary data.</text>
</comment>
<sequence>MASQDTTTAASTSKKTTFLDLSAELRNKIYEDALVQPKGIKFRYDLSLLTQPALTRTCRQIRHESLPIFYGQNFITSFSLICLMDAVSVVPQDQLEKFQCFVQSYSCCFSLDSAEYSLSEIHKNLRGTGLVARVKICVSLTDYEECVWASAEDLKEYREISNEAGRMWVSRREDL</sequence>
<dbReference type="AlphaFoldDB" id="A0AAI8YVT4"/>
<keyword evidence="2" id="KW-1185">Reference proteome</keyword>
<evidence type="ECO:0000313" key="1">
    <source>
        <dbReference type="EMBL" id="CAK3928317.1"/>
    </source>
</evidence>
<name>A0AAI8YVT4_9PEZI</name>
<dbReference type="Proteomes" id="UP001296104">
    <property type="component" value="Unassembled WGS sequence"/>
</dbReference>
<dbReference type="PANTHER" id="PTHR42085">
    <property type="entry name" value="F-BOX DOMAIN-CONTAINING PROTEIN"/>
    <property type="match status" value="1"/>
</dbReference>
<gene>
    <name evidence="1" type="ORF">LECACI_7A002889</name>
</gene>
<dbReference type="InterPro" id="IPR038883">
    <property type="entry name" value="AN11006-like"/>
</dbReference>
<reference evidence="1" key="1">
    <citation type="submission" date="2023-11" db="EMBL/GenBank/DDBJ databases">
        <authorList>
            <person name="Alioto T."/>
            <person name="Alioto T."/>
            <person name="Gomez Garrido J."/>
        </authorList>
    </citation>
    <scope>NUCLEOTIDE SEQUENCE</scope>
</reference>
<dbReference type="PANTHER" id="PTHR42085:SF1">
    <property type="entry name" value="F-BOX DOMAIN-CONTAINING PROTEIN"/>
    <property type="match status" value="1"/>
</dbReference>
<evidence type="ECO:0000313" key="2">
    <source>
        <dbReference type="Proteomes" id="UP001296104"/>
    </source>
</evidence>
<organism evidence="1 2">
    <name type="scientific">Lecanosticta acicola</name>
    <dbReference type="NCBI Taxonomy" id="111012"/>
    <lineage>
        <taxon>Eukaryota</taxon>
        <taxon>Fungi</taxon>
        <taxon>Dikarya</taxon>
        <taxon>Ascomycota</taxon>
        <taxon>Pezizomycotina</taxon>
        <taxon>Dothideomycetes</taxon>
        <taxon>Dothideomycetidae</taxon>
        <taxon>Mycosphaerellales</taxon>
        <taxon>Mycosphaerellaceae</taxon>
        <taxon>Lecanosticta</taxon>
    </lineage>
</organism>
<proteinExistence type="predicted"/>